<evidence type="ECO:0000313" key="2">
    <source>
        <dbReference type="EMBL" id="MCC4212696.1"/>
    </source>
</evidence>
<keyword evidence="3" id="KW-1185">Reference proteome</keyword>
<sequence length="122" mass="14104">MKRIVFGLMLVFFSLNTVAQVQHYEVKPQHIEKAADSLTQIYSAKLGMTPKQDLLFKSSLEDFLLLREEVSQKKSGKAKLEDLTRVYVEESSKMSEILTEYQFELYEKIKPGIQPVDTVEKD</sequence>
<name>A0ABS8GSD0_9FLAO</name>
<proteinExistence type="predicted"/>
<dbReference type="Proteomes" id="UP001197770">
    <property type="component" value="Unassembled WGS sequence"/>
</dbReference>
<dbReference type="EMBL" id="JAJGMW010000008">
    <property type="protein sequence ID" value="MCC4212696.1"/>
    <property type="molecule type" value="Genomic_DNA"/>
</dbReference>
<organism evidence="2 3">
    <name type="scientific">Leeuwenhoekiella parthenopeia</name>
    <dbReference type="NCBI Taxonomy" id="2890320"/>
    <lineage>
        <taxon>Bacteria</taxon>
        <taxon>Pseudomonadati</taxon>
        <taxon>Bacteroidota</taxon>
        <taxon>Flavobacteriia</taxon>
        <taxon>Flavobacteriales</taxon>
        <taxon>Flavobacteriaceae</taxon>
        <taxon>Leeuwenhoekiella</taxon>
    </lineage>
</organism>
<comment type="caution">
    <text evidence="2">The sequence shown here is derived from an EMBL/GenBank/DDBJ whole genome shotgun (WGS) entry which is preliminary data.</text>
</comment>
<keyword evidence="1" id="KW-0732">Signal</keyword>
<feature type="chain" id="PRO_5045325364" evidence="1">
    <location>
        <begin position="20"/>
        <end position="122"/>
    </location>
</feature>
<evidence type="ECO:0000256" key="1">
    <source>
        <dbReference type="SAM" id="SignalP"/>
    </source>
</evidence>
<evidence type="ECO:0000313" key="3">
    <source>
        <dbReference type="Proteomes" id="UP001197770"/>
    </source>
</evidence>
<feature type="signal peptide" evidence="1">
    <location>
        <begin position="1"/>
        <end position="19"/>
    </location>
</feature>
<dbReference type="RefSeq" id="WP_228229770.1">
    <property type="nucleotide sequence ID" value="NZ_JAJGMW010000008.1"/>
</dbReference>
<gene>
    <name evidence="2" type="ORF">LLW17_08200</name>
</gene>
<accession>A0ABS8GSD0</accession>
<protein>
    <submittedName>
        <fullName evidence="2">Uncharacterized protein</fullName>
    </submittedName>
</protein>
<reference evidence="2 3" key="1">
    <citation type="submission" date="2021-11" db="EMBL/GenBank/DDBJ databases">
        <title>Seasonal and diel survey of microbial diversity of the Tyrrhenian coast.</title>
        <authorList>
            <person name="Gattoni G."/>
            <person name="Corral P."/>
        </authorList>
    </citation>
    <scope>NUCLEOTIDE SEQUENCE [LARGE SCALE GENOMIC DNA]</scope>
    <source>
        <strain evidence="2 3">Mr9</strain>
    </source>
</reference>